<keyword evidence="7" id="KW-0472">Membrane</keyword>
<comment type="pathway">
    <text evidence="3">Protein modification; protein ubiquitination.</text>
</comment>
<dbReference type="GO" id="GO:0005737">
    <property type="term" value="C:cytoplasm"/>
    <property type="evidence" value="ECO:0007669"/>
    <property type="project" value="TreeGrafter"/>
</dbReference>
<dbReference type="GO" id="GO:0070936">
    <property type="term" value="P:protein K48-linked ubiquitination"/>
    <property type="evidence" value="ECO:0007669"/>
    <property type="project" value="TreeGrafter"/>
</dbReference>
<evidence type="ECO:0000256" key="4">
    <source>
        <dbReference type="ARBA" id="ARBA00012483"/>
    </source>
</evidence>
<evidence type="ECO:0000256" key="8">
    <source>
        <dbReference type="SAM" id="MobiDB-lite"/>
    </source>
</evidence>
<keyword evidence="10" id="KW-1185">Reference proteome</keyword>
<dbReference type="EMBL" id="LR899960">
    <property type="protein sequence ID" value="CAD7243517.1"/>
    <property type="molecule type" value="Genomic_DNA"/>
</dbReference>
<dbReference type="EMBL" id="CAJPEV010000443">
    <property type="protein sequence ID" value="CAG0885354.1"/>
    <property type="molecule type" value="Genomic_DNA"/>
</dbReference>
<accession>A0A7R8X3V3</accession>
<evidence type="ECO:0000256" key="7">
    <source>
        <dbReference type="ARBA" id="ARBA00023136"/>
    </source>
</evidence>
<dbReference type="Proteomes" id="UP000677054">
    <property type="component" value="Unassembled WGS sequence"/>
</dbReference>
<name>A0A7R8X3V3_9CRUS</name>
<dbReference type="EC" id="2.3.2.27" evidence="4"/>
<evidence type="ECO:0000313" key="10">
    <source>
        <dbReference type="Proteomes" id="UP000677054"/>
    </source>
</evidence>
<dbReference type="AlphaFoldDB" id="A0A7R8X3V3"/>
<feature type="region of interest" description="Disordered" evidence="8">
    <location>
        <begin position="72"/>
        <end position="110"/>
    </location>
</feature>
<gene>
    <name evidence="9" type="ORF">DSTB1V02_LOCUS3435</name>
</gene>
<feature type="compositionally biased region" description="Polar residues" evidence="8">
    <location>
        <begin position="96"/>
        <end position="106"/>
    </location>
</feature>
<evidence type="ECO:0000256" key="2">
    <source>
        <dbReference type="ARBA" id="ARBA00004370"/>
    </source>
</evidence>
<evidence type="ECO:0000256" key="1">
    <source>
        <dbReference type="ARBA" id="ARBA00000900"/>
    </source>
</evidence>
<proteinExistence type="predicted"/>
<evidence type="ECO:0000256" key="5">
    <source>
        <dbReference type="ARBA" id="ARBA00022679"/>
    </source>
</evidence>
<reference evidence="9" key="1">
    <citation type="submission" date="2020-11" db="EMBL/GenBank/DDBJ databases">
        <authorList>
            <person name="Tran Van P."/>
        </authorList>
    </citation>
    <scope>NUCLEOTIDE SEQUENCE</scope>
</reference>
<feature type="compositionally biased region" description="Basic and acidic residues" evidence="8">
    <location>
        <begin position="29"/>
        <end position="40"/>
    </location>
</feature>
<dbReference type="GO" id="GO:0016020">
    <property type="term" value="C:membrane"/>
    <property type="evidence" value="ECO:0007669"/>
    <property type="project" value="UniProtKB-SubCell"/>
</dbReference>
<dbReference type="OrthoDB" id="10057496at2759"/>
<keyword evidence="5" id="KW-0808">Transferase</keyword>
<evidence type="ECO:0000256" key="6">
    <source>
        <dbReference type="ARBA" id="ARBA00022786"/>
    </source>
</evidence>
<organism evidence="9">
    <name type="scientific">Darwinula stevensoni</name>
    <dbReference type="NCBI Taxonomy" id="69355"/>
    <lineage>
        <taxon>Eukaryota</taxon>
        <taxon>Metazoa</taxon>
        <taxon>Ecdysozoa</taxon>
        <taxon>Arthropoda</taxon>
        <taxon>Crustacea</taxon>
        <taxon>Oligostraca</taxon>
        <taxon>Ostracoda</taxon>
        <taxon>Podocopa</taxon>
        <taxon>Podocopida</taxon>
        <taxon>Darwinulocopina</taxon>
        <taxon>Darwinuloidea</taxon>
        <taxon>Darwinulidae</taxon>
        <taxon>Darwinula</taxon>
    </lineage>
</organism>
<dbReference type="GO" id="GO:0061630">
    <property type="term" value="F:ubiquitin protein ligase activity"/>
    <property type="evidence" value="ECO:0007669"/>
    <property type="project" value="UniProtKB-EC"/>
</dbReference>
<dbReference type="PANTHER" id="PTHR46661">
    <property type="entry name" value="E3 UBIQUITIN-PROTEIN LIGASE ZNRF1-LIKE PROTEIN"/>
    <property type="match status" value="1"/>
</dbReference>
<feature type="region of interest" description="Disordered" evidence="8">
    <location>
        <begin position="17"/>
        <end position="52"/>
    </location>
</feature>
<dbReference type="PANTHER" id="PTHR46661:SF4">
    <property type="entry name" value="RING-TYPE DOMAIN-CONTAINING PROTEIN"/>
    <property type="match status" value="1"/>
</dbReference>
<comment type="catalytic activity">
    <reaction evidence="1">
        <text>S-ubiquitinyl-[E2 ubiquitin-conjugating enzyme]-L-cysteine + [acceptor protein]-L-lysine = [E2 ubiquitin-conjugating enzyme]-L-cysteine + N(6)-ubiquitinyl-[acceptor protein]-L-lysine.</text>
        <dbReference type="EC" id="2.3.2.27"/>
    </reaction>
</comment>
<comment type="subcellular location">
    <subcellularLocation>
        <location evidence="2">Membrane</location>
    </subcellularLocation>
</comment>
<evidence type="ECO:0000313" key="9">
    <source>
        <dbReference type="EMBL" id="CAD7243517.1"/>
    </source>
</evidence>
<keyword evidence="6" id="KW-0833">Ubl conjugation pathway</keyword>
<feature type="compositionally biased region" description="Polar residues" evidence="8">
    <location>
        <begin position="43"/>
        <end position="52"/>
    </location>
</feature>
<sequence>MACEILQMGIRFSAPTSHHEEVNLGGSEGTHRESVAHHGADMGSSSGVPVRGTNSGTSGLFTLFRGDQHRTNSFSGVSPDRGSRQSHLSFPPFRSATFSDPDSPGSSIPADDDVVVTSTFRGFSFLPRHMVAAHSLPAHFWPPAEGVRCPVCDDLVPLEDLETHLVGCLGRSRLEYNEDILTEEKGECIICLEDLEAANLKPVKLKSQEGNAYDEGATSITKQWIAAKFGTRSYDASLEEVNGVLQEIPNGDMVFLIGDFDVLVVE</sequence>
<dbReference type="GO" id="GO:0043161">
    <property type="term" value="P:proteasome-mediated ubiquitin-dependent protein catabolic process"/>
    <property type="evidence" value="ECO:0007669"/>
    <property type="project" value="TreeGrafter"/>
</dbReference>
<dbReference type="InterPro" id="IPR051878">
    <property type="entry name" value="ZNRF_ubiq-protein_ligase"/>
</dbReference>
<evidence type="ECO:0000256" key="3">
    <source>
        <dbReference type="ARBA" id="ARBA00004906"/>
    </source>
</evidence>
<protein>
    <recommendedName>
        <fullName evidence="4">RING-type E3 ubiquitin transferase</fullName>
        <ecNumber evidence="4">2.3.2.27</ecNumber>
    </recommendedName>
</protein>